<dbReference type="GO" id="GO:0004623">
    <property type="term" value="F:phospholipase A2 activity"/>
    <property type="evidence" value="ECO:0007669"/>
    <property type="project" value="TreeGrafter"/>
</dbReference>
<keyword evidence="6 9" id="KW-0443">Lipid metabolism</keyword>
<feature type="region of interest" description="Disordered" evidence="11">
    <location>
        <begin position="52"/>
        <end position="89"/>
    </location>
</feature>
<evidence type="ECO:0000259" key="12">
    <source>
        <dbReference type="PROSITE" id="PS51210"/>
    </source>
</evidence>
<keyword evidence="4 9" id="KW-0378">Hydrolase</keyword>
<feature type="domain" description="PLA2c" evidence="12">
    <location>
        <begin position="69"/>
        <end position="619"/>
    </location>
</feature>
<dbReference type="SMART" id="SM00022">
    <property type="entry name" value="PLAc"/>
    <property type="match status" value="1"/>
</dbReference>
<keyword evidence="5 9" id="KW-0442">Lipid degradation</keyword>
<feature type="chain" id="PRO_5005117410" description="Lysophospholipase" evidence="10">
    <location>
        <begin position="23"/>
        <end position="666"/>
    </location>
</feature>
<dbReference type="InterPro" id="IPR002642">
    <property type="entry name" value="LysoPLipase_cat_dom"/>
</dbReference>
<protein>
    <recommendedName>
        <fullName evidence="2 10">Lysophospholipase</fullName>
        <ecNumber evidence="2 10">3.1.1.5</ecNumber>
    </recommendedName>
</protein>
<sequence length="666" mass="71356">MALGNSLAILLAAATAFAPATAGALPEQPQWHNAALESSSSSLSVRDYASLDRRATDRSPKGYTPSSVDCPRQRPSIRNGSTLSPQEQEWLPRRRNDTIPHIRSLLKRIAIPGFDSDRYLEGVEKNATALPNIGIAVSGGGYRAMLNGAGVIAAFDSRSGGSESKGNLGGLLQSATYLSGLSGGGWLVGSLYSNNFTTVVDAISSPNIWQFHDSIFKGPVQYSLLQYYRNILDDVDSKKKAGYDTSIADFWGRMLSYQLVNAANGGPGFTFSSIADDPDFLSARAPMPVLIADGRAPGETLISMNTTVFEFNPWEMGSSDTRLDGFAPLRFVGSKFDGGQLPASANCVAGFDNVGFVMGTSSSLFNQVVLYLQDKNSTYVPSEVPDFIVKAITSIFRALDKSDNDIADWTPNPFKGWKPETNPGAGSDRLTLVDGGEDLQNIPYHPHLVRDRAVDVVFSVDSSADTDSLWPNGTSALASYRRSQAPNMSRVAASFPPVPGTNSFVNLGLNTRPVFFGCNAASSPNAPPPGPLIVYLPNYPYVYASNISTFEMSIPDAKRDAIVQNGWALATQLNGTRDADWPVCVGCAMLARSLERTRSPVPEKCQQCFSRYCWDGRDNEAQPPPYRPPFAGTPIKADSAASASTPATGAAAAMIVALGTLFTLVL</sequence>
<dbReference type="AlphaFoldDB" id="A0A0F8A6K3"/>
<dbReference type="SUPFAM" id="SSF52151">
    <property type="entry name" value="FabD/lysophospholipase-like"/>
    <property type="match status" value="1"/>
</dbReference>
<evidence type="ECO:0000256" key="11">
    <source>
        <dbReference type="SAM" id="MobiDB-lite"/>
    </source>
</evidence>
<proteinExistence type="inferred from homology"/>
<dbReference type="EMBL" id="KQ030508">
    <property type="protein sequence ID" value="KJZ77229.1"/>
    <property type="molecule type" value="Genomic_DNA"/>
</dbReference>
<feature type="signal peptide" evidence="10">
    <location>
        <begin position="1"/>
        <end position="22"/>
    </location>
</feature>
<dbReference type="GO" id="GO:0005783">
    <property type="term" value="C:endoplasmic reticulum"/>
    <property type="evidence" value="ECO:0007669"/>
    <property type="project" value="TreeGrafter"/>
</dbReference>
<dbReference type="EC" id="3.1.1.5" evidence="2 10"/>
<comment type="similarity">
    <text evidence="1 10">Belongs to the lysophospholipase family.</text>
</comment>
<keyword evidence="14" id="KW-1185">Reference proteome</keyword>
<evidence type="ECO:0000256" key="1">
    <source>
        <dbReference type="ARBA" id="ARBA00008780"/>
    </source>
</evidence>
<dbReference type="OrthoDB" id="4084751at2759"/>
<dbReference type="PANTHER" id="PTHR10728:SF33">
    <property type="entry name" value="LYSOPHOSPHOLIPASE 1-RELATED"/>
    <property type="match status" value="1"/>
</dbReference>
<dbReference type="GO" id="GO:0005829">
    <property type="term" value="C:cytosol"/>
    <property type="evidence" value="ECO:0007669"/>
    <property type="project" value="TreeGrafter"/>
</dbReference>
<evidence type="ECO:0000256" key="8">
    <source>
        <dbReference type="ARBA" id="ARBA00049531"/>
    </source>
</evidence>
<reference evidence="13 14" key="1">
    <citation type="journal article" date="2014" name="Genome Biol. Evol.">
        <title>Comparative genomics and transcriptomics analyses reveal divergent lifestyle features of nematode endoparasitic fungus Hirsutella minnesotensis.</title>
        <authorList>
            <person name="Lai Y."/>
            <person name="Liu K."/>
            <person name="Zhang X."/>
            <person name="Zhang X."/>
            <person name="Li K."/>
            <person name="Wang N."/>
            <person name="Shu C."/>
            <person name="Wu Y."/>
            <person name="Wang C."/>
            <person name="Bushley K.E."/>
            <person name="Xiang M."/>
            <person name="Liu X."/>
        </authorList>
    </citation>
    <scope>NUCLEOTIDE SEQUENCE [LARGE SCALE GENOMIC DNA]</scope>
    <source>
        <strain evidence="13 14">3608</strain>
    </source>
</reference>
<evidence type="ECO:0000256" key="4">
    <source>
        <dbReference type="ARBA" id="ARBA00022801"/>
    </source>
</evidence>
<dbReference type="Proteomes" id="UP000054481">
    <property type="component" value="Unassembled WGS sequence"/>
</dbReference>
<dbReference type="FunFam" id="3.40.1090.10:FF:000010">
    <property type="entry name" value="Lysophospholipase"/>
    <property type="match status" value="1"/>
</dbReference>
<dbReference type="GO" id="GO:0046475">
    <property type="term" value="P:glycerophospholipid catabolic process"/>
    <property type="evidence" value="ECO:0007669"/>
    <property type="project" value="TreeGrafter"/>
</dbReference>
<evidence type="ECO:0000256" key="6">
    <source>
        <dbReference type="ARBA" id="ARBA00023098"/>
    </source>
</evidence>
<accession>A0A0F8A6K3</accession>
<gene>
    <name evidence="13" type="ORF">HIM_03550</name>
</gene>
<evidence type="ECO:0000256" key="5">
    <source>
        <dbReference type="ARBA" id="ARBA00022963"/>
    </source>
</evidence>
<evidence type="ECO:0000256" key="7">
    <source>
        <dbReference type="ARBA" id="ARBA00023180"/>
    </source>
</evidence>
<feature type="compositionally biased region" description="Polar residues" evidence="11">
    <location>
        <begin position="76"/>
        <end position="87"/>
    </location>
</feature>
<evidence type="ECO:0000313" key="13">
    <source>
        <dbReference type="EMBL" id="KJZ77229.1"/>
    </source>
</evidence>
<dbReference type="Gene3D" id="3.40.1090.10">
    <property type="entry name" value="Cytosolic phospholipase A2 catalytic domain"/>
    <property type="match status" value="1"/>
</dbReference>
<comment type="catalytic activity">
    <reaction evidence="8 10">
        <text>a 1-acyl-sn-glycero-3-phosphocholine + H2O = sn-glycerol 3-phosphocholine + a fatty acid + H(+)</text>
        <dbReference type="Rhea" id="RHEA:15177"/>
        <dbReference type="ChEBI" id="CHEBI:15377"/>
        <dbReference type="ChEBI" id="CHEBI:15378"/>
        <dbReference type="ChEBI" id="CHEBI:16870"/>
        <dbReference type="ChEBI" id="CHEBI:28868"/>
        <dbReference type="ChEBI" id="CHEBI:58168"/>
        <dbReference type="EC" id="3.1.1.5"/>
    </reaction>
</comment>
<evidence type="ECO:0000313" key="14">
    <source>
        <dbReference type="Proteomes" id="UP000054481"/>
    </source>
</evidence>
<evidence type="ECO:0000256" key="3">
    <source>
        <dbReference type="ARBA" id="ARBA00022729"/>
    </source>
</evidence>
<evidence type="ECO:0000256" key="10">
    <source>
        <dbReference type="RuleBase" id="RU362103"/>
    </source>
</evidence>
<keyword evidence="3 10" id="KW-0732">Signal</keyword>
<dbReference type="PANTHER" id="PTHR10728">
    <property type="entry name" value="CYTOSOLIC PHOSPHOLIPASE A2"/>
    <property type="match status" value="1"/>
</dbReference>
<organism evidence="13 14">
    <name type="scientific">Hirsutella minnesotensis 3608</name>
    <dbReference type="NCBI Taxonomy" id="1043627"/>
    <lineage>
        <taxon>Eukaryota</taxon>
        <taxon>Fungi</taxon>
        <taxon>Dikarya</taxon>
        <taxon>Ascomycota</taxon>
        <taxon>Pezizomycotina</taxon>
        <taxon>Sordariomycetes</taxon>
        <taxon>Hypocreomycetidae</taxon>
        <taxon>Hypocreales</taxon>
        <taxon>Ophiocordycipitaceae</taxon>
        <taxon>Hirsutella</taxon>
    </lineage>
</organism>
<dbReference type="Pfam" id="PF01735">
    <property type="entry name" value="PLA2_B"/>
    <property type="match status" value="1"/>
</dbReference>
<evidence type="ECO:0000256" key="9">
    <source>
        <dbReference type="PROSITE-ProRule" id="PRU00555"/>
    </source>
</evidence>
<dbReference type="PROSITE" id="PS51210">
    <property type="entry name" value="PLA2C"/>
    <property type="match status" value="1"/>
</dbReference>
<dbReference type="GO" id="GO:0004622">
    <property type="term" value="F:phosphatidylcholine lysophospholipase activity"/>
    <property type="evidence" value="ECO:0007669"/>
    <property type="project" value="UniProtKB-EC"/>
</dbReference>
<dbReference type="InterPro" id="IPR016035">
    <property type="entry name" value="Acyl_Trfase/lysoPLipase"/>
</dbReference>
<keyword evidence="7" id="KW-0325">Glycoprotein</keyword>
<evidence type="ECO:0000256" key="2">
    <source>
        <dbReference type="ARBA" id="ARBA00013274"/>
    </source>
</evidence>
<name>A0A0F8A6K3_9HYPO</name>